<feature type="region of interest" description="Disordered" evidence="1">
    <location>
        <begin position="1"/>
        <end position="20"/>
    </location>
</feature>
<dbReference type="STRING" id="655827.E9E546"/>
<accession>E9E546</accession>
<gene>
    <name evidence="2" type="ORF">MAC_05015</name>
</gene>
<organism evidence="3">
    <name type="scientific">Metarhizium acridum (strain CQMa 102)</name>
    <dbReference type="NCBI Taxonomy" id="655827"/>
    <lineage>
        <taxon>Eukaryota</taxon>
        <taxon>Fungi</taxon>
        <taxon>Dikarya</taxon>
        <taxon>Ascomycota</taxon>
        <taxon>Pezizomycotina</taxon>
        <taxon>Sordariomycetes</taxon>
        <taxon>Hypocreomycetidae</taxon>
        <taxon>Hypocreales</taxon>
        <taxon>Clavicipitaceae</taxon>
        <taxon>Metarhizium</taxon>
    </lineage>
</organism>
<dbReference type="Proteomes" id="UP000002499">
    <property type="component" value="Unassembled WGS sequence"/>
</dbReference>
<evidence type="ECO:0000313" key="2">
    <source>
        <dbReference type="EMBL" id="EFY88921.1"/>
    </source>
</evidence>
<name>E9E546_METAQ</name>
<evidence type="ECO:0000256" key="1">
    <source>
        <dbReference type="SAM" id="MobiDB-lite"/>
    </source>
</evidence>
<dbReference type="AlphaFoldDB" id="E9E546"/>
<dbReference type="HOGENOM" id="CLU_2038595_0_0_1"/>
<dbReference type="InParanoid" id="E9E546"/>
<dbReference type="EMBL" id="GL698505">
    <property type="protein sequence ID" value="EFY88921.1"/>
    <property type="molecule type" value="Genomic_DNA"/>
</dbReference>
<protein>
    <submittedName>
        <fullName evidence="2">Uncharacterized protein</fullName>
    </submittedName>
</protein>
<evidence type="ECO:0000313" key="3">
    <source>
        <dbReference type="Proteomes" id="UP000002499"/>
    </source>
</evidence>
<reference evidence="2 3" key="1">
    <citation type="journal article" date="2011" name="PLoS Genet.">
        <title>Genome sequencing and comparative transcriptomics of the model entomopathogenic fungi Metarhizium anisopliae and M. acridum.</title>
        <authorList>
            <person name="Gao Q."/>
            <person name="Jin K."/>
            <person name="Ying S.H."/>
            <person name="Zhang Y."/>
            <person name="Xiao G."/>
            <person name="Shang Y."/>
            <person name="Duan Z."/>
            <person name="Hu X."/>
            <person name="Xie X.Q."/>
            <person name="Zhou G."/>
            <person name="Peng G."/>
            <person name="Luo Z."/>
            <person name="Huang W."/>
            <person name="Wang B."/>
            <person name="Fang W."/>
            <person name="Wang S."/>
            <person name="Zhong Y."/>
            <person name="Ma L.J."/>
            <person name="St Leger R.J."/>
            <person name="Zhao G.P."/>
            <person name="Pei Y."/>
            <person name="Feng M.G."/>
            <person name="Xia Y."/>
            <person name="Wang C."/>
        </authorList>
    </citation>
    <scope>NUCLEOTIDE SEQUENCE [LARGE SCALE GENOMIC DNA]</scope>
    <source>
        <strain evidence="2 3">CQMa 102</strain>
    </source>
</reference>
<proteinExistence type="predicted"/>
<keyword evidence="3" id="KW-1185">Reference proteome</keyword>
<sequence>MAALSPIQPRPPRPRLLLPSRTRWTSNGQTYTATAKAAVVAGGSAPEQTTWAYTAKPYTSTWTSNGQTFTAIATTTLVTTATIGTDSTATTLSSRGAAAAATGSFNIWRAGALVAGVAAII</sequence>